<feature type="repeat" description="TPR" evidence="3">
    <location>
        <begin position="159"/>
        <end position="192"/>
    </location>
</feature>
<feature type="transmembrane region" description="Helical" evidence="5">
    <location>
        <begin position="69"/>
        <end position="92"/>
    </location>
</feature>
<dbReference type="Gene3D" id="1.25.40.10">
    <property type="entry name" value="Tetratricopeptide repeat domain"/>
    <property type="match status" value="3"/>
</dbReference>
<name>A0ABT8T550_9BACT</name>
<dbReference type="PANTHER" id="PTHR44858:SF1">
    <property type="entry name" value="UDP-N-ACETYLGLUCOSAMINE--PEPTIDE N-ACETYLGLUCOSAMINYLTRANSFERASE SPINDLY-RELATED"/>
    <property type="match status" value="1"/>
</dbReference>
<evidence type="ECO:0000313" key="6">
    <source>
        <dbReference type="EMBL" id="MDO2408661.1"/>
    </source>
</evidence>
<dbReference type="InterPro" id="IPR019734">
    <property type="entry name" value="TPR_rpt"/>
</dbReference>
<reference evidence="6 7" key="1">
    <citation type="submission" date="2023-06" db="EMBL/GenBank/DDBJ databases">
        <title>Campylobacter magnum sp. nov., isolated from cecal contents of domestic pigs (Sus scrofa domesticus).</title>
        <authorList>
            <person name="Papic B."/>
            <person name="Gruntar I."/>
        </authorList>
    </citation>
    <scope>NUCLEOTIDE SEQUENCE [LARGE SCALE GENOMIC DNA]</scope>
    <source>
        <strain evidence="7">34484-21</strain>
    </source>
</reference>
<keyword evidence="2 3" id="KW-0802">TPR repeat</keyword>
<evidence type="ECO:0000256" key="2">
    <source>
        <dbReference type="ARBA" id="ARBA00022803"/>
    </source>
</evidence>
<feature type="repeat" description="TPR" evidence="3">
    <location>
        <begin position="477"/>
        <end position="510"/>
    </location>
</feature>
<accession>A0ABT8T550</accession>
<organism evidence="6 7">
    <name type="scientific">Campylobacter magnus</name>
    <dbReference type="NCBI Taxonomy" id="3026462"/>
    <lineage>
        <taxon>Bacteria</taxon>
        <taxon>Pseudomonadati</taxon>
        <taxon>Campylobacterota</taxon>
        <taxon>Epsilonproteobacteria</taxon>
        <taxon>Campylobacterales</taxon>
        <taxon>Campylobacteraceae</taxon>
        <taxon>Campylobacter</taxon>
    </lineage>
</organism>
<keyword evidence="5" id="KW-0812">Transmembrane</keyword>
<keyword evidence="1" id="KW-0677">Repeat</keyword>
<keyword evidence="7" id="KW-1185">Reference proteome</keyword>
<dbReference type="PANTHER" id="PTHR44858">
    <property type="entry name" value="TETRATRICOPEPTIDE REPEAT PROTEIN 6"/>
    <property type="match status" value="1"/>
</dbReference>
<feature type="region of interest" description="Disordered" evidence="4">
    <location>
        <begin position="1"/>
        <end position="31"/>
    </location>
</feature>
<evidence type="ECO:0000313" key="7">
    <source>
        <dbReference type="Proteomes" id="UP001171111"/>
    </source>
</evidence>
<proteinExistence type="predicted"/>
<gene>
    <name evidence="6" type="ORF">Q2362_00920</name>
</gene>
<evidence type="ECO:0000256" key="5">
    <source>
        <dbReference type="SAM" id="Phobius"/>
    </source>
</evidence>
<dbReference type="SUPFAM" id="SSF48452">
    <property type="entry name" value="TPR-like"/>
    <property type="match status" value="3"/>
</dbReference>
<dbReference type="InterPro" id="IPR011990">
    <property type="entry name" value="TPR-like_helical_dom_sf"/>
</dbReference>
<dbReference type="PROSITE" id="PS50005">
    <property type="entry name" value="TPR"/>
    <property type="match status" value="2"/>
</dbReference>
<protein>
    <submittedName>
        <fullName evidence="6">GTP pyrophosphokinase</fullName>
    </submittedName>
</protein>
<dbReference type="Pfam" id="PF13432">
    <property type="entry name" value="TPR_16"/>
    <property type="match status" value="1"/>
</dbReference>
<dbReference type="SMART" id="SM00028">
    <property type="entry name" value="TPR"/>
    <property type="match status" value="4"/>
</dbReference>
<dbReference type="InterPro" id="IPR050498">
    <property type="entry name" value="Ycf3"/>
</dbReference>
<evidence type="ECO:0000256" key="3">
    <source>
        <dbReference type="PROSITE-ProRule" id="PRU00339"/>
    </source>
</evidence>
<dbReference type="RefSeq" id="WP_302243393.1">
    <property type="nucleotide sequence ID" value="NZ_JAULJQ010000001.1"/>
</dbReference>
<dbReference type="EMBL" id="JAULJQ010000001">
    <property type="protein sequence ID" value="MDO2408661.1"/>
    <property type="molecule type" value="Genomic_DNA"/>
</dbReference>
<dbReference type="Pfam" id="PF00515">
    <property type="entry name" value="TPR_1"/>
    <property type="match status" value="1"/>
</dbReference>
<keyword evidence="5" id="KW-0472">Membrane</keyword>
<keyword evidence="5" id="KW-1133">Transmembrane helix</keyword>
<dbReference type="Proteomes" id="UP001171111">
    <property type="component" value="Unassembled WGS sequence"/>
</dbReference>
<evidence type="ECO:0000256" key="1">
    <source>
        <dbReference type="ARBA" id="ARBA00022737"/>
    </source>
</evidence>
<sequence>MAADNEIVILDDDQKEKKDQNSQNTQNEFGQDDFVLLEELAVAPAGSSQDAEDEEEGEQKGKKKLNKKILIIIAAGGGVILLLLIVLITLLLSRGSKKEPAPVLEVPVTTMPKQEPQNYYEINKGRIEEMIAKANVLYDSGNRIEALKIYENVAIYNESLSYYNLGVSQMNQEKFDEALENFKKAISNQEHTDVSALNAAVCALHLNNTELFRYYIDLARAFLTPNSSAYIYYSALVNYYKGYYIEAYHILNSIKDGFYANNANYLKSKILSLIRRDKDAIAALDDLRGYNTNLPMGLLHARLGNYDDALYYLNRVDPLASNIDLAKLARSLVQLKIGTYLTAAEVIGEIHERNATFVASTYPIKAGLKDDYFNINAAQKNFDEKLFFHKNSAFSMLFYYTPYKVFDAKQTIDYIAKGGVSAFVSQGVDADEYLRTSGIISRVNASLSKTIEKAINSELRVANKEFLTLVSEYPGHAILQYDLALSYAQLGDYANAYKHFVISYHLNPKNHLAGVYAVLCAQVAGRDYRQLYAEVSENITNDETLGDANFYNTLLLYLRDNSGALTRWLDEGKDEGDTLKMVFSYISAMILNRKNDAKIYSNSLLGKLPNDILTNILHFLAHNEREDIKEYAKNIQIRFLGANFDLNTLYGGSNIVKEQFVKLLQISGLSDVWRGIILSDLKKERNRADEIRHALAYIDLFTNRHDEAFEIYNYLVHTKKEQDAYTLFLAAVASIGSNRPQNAVAYLELAKLTNPTDPGNKIALGFLYHELGNIPAAVAQYISVGNTDYKSRFFTFHLAN</sequence>
<comment type="caution">
    <text evidence="6">The sequence shown here is derived from an EMBL/GenBank/DDBJ whole genome shotgun (WGS) entry which is preliminary data.</text>
</comment>
<evidence type="ECO:0000256" key="4">
    <source>
        <dbReference type="SAM" id="MobiDB-lite"/>
    </source>
</evidence>